<organism evidence="2 3">
    <name type="scientific">Streptosporangium amethystogenes subsp. fukuiense</name>
    <dbReference type="NCBI Taxonomy" id="698418"/>
    <lineage>
        <taxon>Bacteria</taxon>
        <taxon>Bacillati</taxon>
        <taxon>Actinomycetota</taxon>
        <taxon>Actinomycetes</taxon>
        <taxon>Streptosporangiales</taxon>
        <taxon>Streptosporangiaceae</taxon>
        <taxon>Streptosporangium</taxon>
    </lineage>
</organism>
<protein>
    <submittedName>
        <fullName evidence="2">DUF397 domain-containing protein</fullName>
    </submittedName>
</protein>
<proteinExistence type="predicted"/>
<keyword evidence="3" id="KW-1185">Reference proteome</keyword>
<dbReference type="Proteomes" id="UP001596514">
    <property type="component" value="Unassembled WGS sequence"/>
</dbReference>
<feature type="domain" description="DUF397" evidence="1">
    <location>
        <begin position="16"/>
        <end position="71"/>
    </location>
</feature>
<comment type="caution">
    <text evidence="2">The sequence shown here is derived from an EMBL/GenBank/DDBJ whole genome shotgun (WGS) entry which is preliminary data.</text>
</comment>
<evidence type="ECO:0000313" key="3">
    <source>
        <dbReference type="Proteomes" id="UP001596514"/>
    </source>
</evidence>
<reference evidence="3" key="1">
    <citation type="journal article" date="2019" name="Int. J. Syst. Evol. Microbiol.">
        <title>The Global Catalogue of Microorganisms (GCM) 10K type strain sequencing project: providing services to taxonomists for standard genome sequencing and annotation.</title>
        <authorList>
            <consortium name="The Broad Institute Genomics Platform"/>
            <consortium name="The Broad Institute Genome Sequencing Center for Infectious Disease"/>
            <person name="Wu L."/>
            <person name="Ma J."/>
        </authorList>
    </citation>
    <scope>NUCLEOTIDE SEQUENCE [LARGE SCALE GENOMIC DNA]</scope>
    <source>
        <strain evidence="3">JCM 10083</strain>
    </source>
</reference>
<dbReference type="InterPro" id="IPR007278">
    <property type="entry name" value="DUF397"/>
</dbReference>
<dbReference type="Pfam" id="PF04149">
    <property type="entry name" value="DUF397"/>
    <property type="match status" value="1"/>
</dbReference>
<sequence length="82" mass="8694">MQEHSKPSSAELTSVAWHISTKSENGGGSCVEAGPLADGSGRVAVRHSRRPGGEVIVYTRAEWEAFIGGVKDGEFDFPDTSC</sequence>
<dbReference type="RefSeq" id="WP_343962167.1">
    <property type="nucleotide sequence ID" value="NZ_BAAAGK010000006.1"/>
</dbReference>
<dbReference type="EMBL" id="JBHTEE010000001">
    <property type="protein sequence ID" value="MFC7598594.1"/>
    <property type="molecule type" value="Genomic_DNA"/>
</dbReference>
<evidence type="ECO:0000259" key="1">
    <source>
        <dbReference type="Pfam" id="PF04149"/>
    </source>
</evidence>
<accession>A0ABW2SRF5</accession>
<evidence type="ECO:0000313" key="2">
    <source>
        <dbReference type="EMBL" id="MFC7598594.1"/>
    </source>
</evidence>
<gene>
    <name evidence="2" type="ORF">ACFQVD_00585</name>
</gene>
<name>A0ABW2SRF5_9ACTN</name>